<dbReference type="EMBL" id="JAWHQM010000037">
    <property type="protein sequence ID" value="KAK5634036.1"/>
    <property type="molecule type" value="Genomic_DNA"/>
</dbReference>
<reference evidence="1 2" key="1">
    <citation type="submission" date="2023-10" db="EMBL/GenBank/DDBJ databases">
        <title>Draft genome sequence of Xylaria bambusicola isolate GMP-LS, the root and basal stem rot pathogen of sugarcane in Indonesia.</title>
        <authorList>
            <person name="Selvaraj P."/>
            <person name="Muralishankar V."/>
            <person name="Muruganantham S."/>
            <person name="Sp S."/>
            <person name="Haryani S."/>
            <person name="Lau K.J.X."/>
            <person name="Naqvi N.I."/>
        </authorList>
    </citation>
    <scope>NUCLEOTIDE SEQUENCE [LARGE SCALE GENOMIC DNA]</scope>
    <source>
        <strain evidence="1">GMP-LS</strain>
    </source>
</reference>
<name>A0AAN7UW51_9PEZI</name>
<keyword evidence="2" id="KW-1185">Reference proteome</keyword>
<dbReference type="Proteomes" id="UP001305414">
    <property type="component" value="Unassembled WGS sequence"/>
</dbReference>
<proteinExistence type="predicted"/>
<sequence>MIHLRDPADTSFLVTPDDTALSEATPLGWIVAVGEIPALWYPAHIDDDALASPADALQIL</sequence>
<comment type="caution">
    <text evidence="1">The sequence shown here is derived from an EMBL/GenBank/DDBJ whole genome shotgun (WGS) entry which is preliminary data.</text>
</comment>
<protein>
    <submittedName>
        <fullName evidence="1">Uncharacterized protein</fullName>
    </submittedName>
</protein>
<gene>
    <name evidence="1" type="ORF">RRF57_009750</name>
</gene>
<accession>A0AAN7UW51</accession>
<evidence type="ECO:0000313" key="1">
    <source>
        <dbReference type="EMBL" id="KAK5634036.1"/>
    </source>
</evidence>
<dbReference type="AlphaFoldDB" id="A0AAN7UW51"/>
<evidence type="ECO:0000313" key="2">
    <source>
        <dbReference type="Proteomes" id="UP001305414"/>
    </source>
</evidence>
<organism evidence="1 2">
    <name type="scientific">Xylaria bambusicola</name>
    <dbReference type="NCBI Taxonomy" id="326684"/>
    <lineage>
        <taxon>Eukaryota</taxon>
        <taxon>Fungi</taxon>
        <taxon>Dikarya</taxon>
        <taxon>Ascomycota</taxon>
        <taxon>Pezizomycotina</taxon>
        <taxon>Sordariomycetes</taxon>
        <taxon>Xylariomycetidae</taxon>
        <taxon>Xylariales</taxon>
        <taxon>Xylariaceae</taxon>
        <taxon>Xylaria</taxon>
    </lineage>
</organism>